<keyword evidence="2" id="KW-1185">Reference proteome</keyword>
<dbReference type="EMBL" id="WQLB01000009">
    <property type="protein sequence ID" value="MVN86926.1"/>
    <property type="molecule type" value="Genomic_DNA"/>
</dbReference>
<comment type="caution">
    <text evidence="1">The sequence shown here is derived from an EMBL/GenBank/DDBJ whole genome shotgun (WGS) entry which is preliminary data.</text>
</comment>
<dbReference type="AlphaFoldDB" id="A0A7C9IAR4"/>
<protein>
    <submittedName>
        <fullName evidence="1">Uncharacterized protein</fullName>
    </submittedName>
</protein>
<evidence type="ECO:0000313" key="2">
    <source>
        <dbReference type="Proteomes" id="UP000483286"/>
    </source>
</evidence>
<organism evidence="1 2">
    <name type="scientific">Deinococcus arboris</name>
    <dbReference type="NCBI Taxonomy" id="2682977"/>
    <lineage>
        <taxon>Bacteria</taxon>
        <taxon>Thermotogati</taxon>
        <taxon>Deinococcota</taxon>
        <taxon>Deinococci</taxon>
        <taxon>Deinococcales</taxon>
        <taxon>Deinococcaceae</taxon>
        <taxon>Deinococcus</taxon>
    </lineage>
</organism>
<reference evidence="1 2" key="1">
    <citation type="submission" date="2019-12" db="EMBL/GenBank/DDBJ databases">
        <title>Deinococcus sp. HMF7620 Genome sequencing and assembly.</title>
        <authorList>
            <person name="Kang H."/>
            <person name="Kim H."/>
            <person name="Joh K."/>
        </authorList>
    </citation>
    <scope>NUCLEOTIDE SEQUENCE [LARGE SCALE GENOMIC DNA]</scope>
    <source>
        <strain evidence="1 2">HMF7620</strain>
    </source>
</reference>
<dbReference type="RefSeq" id="WP_157458976.1">
    <property type="nucleotide sequence ID" value="NZ_WQLB01000009.1"/>
</dbReference>
<proteinExistence type="predicted"/>
<accession>A0A7C9IAR4</accession>
<dbReference type="Proteomes" id="UP000483286">
    <property type="component" value="Unassembled WGS sequence"/>
</dbReference>
<evidence type="ECO:0000313" key="1">
    <source>
        <dbReference type="EMBL" id="MVN86926.1"/>
    </source>
</evidence>
<name>A0A7C9IAR4_9DEIO</name>
<sequence length="126" mass="13537">MSTPPPLPLRLSTVFRQGQDAVVKLKIKAPTPESPTGVELMDGDTIQAQLRKTLISDVLYDMGLDAEIVGQDVTLKIPGAESKTWPATHATFVLSSTVLIIGAQGQHRLALPLELLWQASHTRGGS</sequence>
<gene>
    <name evidence="1" type="ORF">GO986_09125</name>
</gene>